<evidence type="ECO:0000259" key="2">
    <source>
        <dbReference type="Pfam" id="PF20061"/>
    </source>
</evidence>
<dbReference type="OrthoDB" id="8480887at2"/>
<keyword evidence="1" id="KW-0472">Membrane</keyword>
<dbReference type="EMBL" id="QRDW01000012">
    <property type="protein sequence ID" value="RED45093.1"/>
    <property type="molecule type" value="Genomic_DNA"/>
</dbReference>
<gene>
    <name evidence="3" type="ORF">DFP90_11286</name>
</gene>
<dbReference type="AlphaFoldDB" id="A0A3D9H6F2"/>
<protein>
    <recommendedName>
        <fullName evidence="2">DUF6460 domain-containing protein</fullName>
    </recommendedName>
</protein>
<dbReference type="InterPro" id="IPR045594">
    <property type="entry name" value="DUF6460"/>
</dbReference>
<dbReference type="Pfam" id="PF20061">
    <property type="entry name" value="DUF6460"/>
    <property type="match status" value="1"/>
</dbReference>
<evidence type="ECO:0000313" key="3">
    <source>
        <dbReference type="EMBL" id="RED45093.1"/>
    </source>
</evidence>
<name>A0A3D9H6F2_9PROT</name>
<feature type="transmembrane region" description="Helical" evidence="1">
    <location>
        <begin position="12"/>
        <end position="32"/>
    </location>
</feature>
<accession>A0A3D9H6F2</accession>
<keyword evidence="1" id="KW-1133">Transmembrane helix</keyword>
<keyword evidence="4" id="KW-1185">Reference proteome</keyword>
<organism evidence="3 4">
    <name type="scientific">Aestuariispira insulae</name>
    <dbReference type="NCBI Taxonomy" id="1461337"/>
    <lineage>
        <taxon>Bacteria</taxon>
        <taxon>Pseudomonadati</taxon>
        <taxon>Pseudomonadota</taxon>
        <taxon>Alphaproteobacteria</taxon>
        <taxon>Rhodospirillales</taxon>
        <taxon>Kiloniellaceae</taxon>
        <taxon>Aestuariispira</taxon>
    </lineage>
</organism>
<evidence type="ECO:0000313" key="4">
    <source>
        <dbReference type="Proteomes" id="UP000256845"/>
    </source>
</evidence>
<feature type="domain" description="DUF6460" evidence="2">
    <location>
        <begin position="50"/>
        <end position="76"/>
    </location>
</feature>
<dbReference type="RefSeq" id="WP_115938649.1">
    <property type="nucleotide sequence ID" value="NZ_QRDW01000012.1"/>
</dbReference>
<feature type="transmembrane region" description="Helical" evidence="1">
    <location>
        <begin position="64"/>
        <end position="85"/>
    </location>
</feature>
<sequence>MSNSESNNRNVIGTVIKLLVASLVVGLLINWLEITPKDVFDNFGETIASIYRAGQKALNWASDYIVTGALIVLPIWGLVVLVNFIQNKTRRK</sequence>
<keyword evidence="1" id="KW-0812">Transmembrane</keyword>
<reference evidence="3 4" key="1">
    <citation type="submission" date="2018-07" db="EMBL/GenBank/DDBJ databases">
        <title>Genomic Encyclopedia of Type Strains, Phase III (KMG-III): the genomes of soil and plant-associated and newly described type strains.</title>
        <authorList>
            <person name="Whitman W."/>
        </authorList>
    </citation>
    <scope>NUCLEOTIDE SEQUENCE [LARGE SCALE GENOMIC DNA]</scope>
    <source>
        <strain evidence="3 4">CECT 8488</strain>
    </source>
</reference>
<dbReference type="Proteomes" id="UP000256845">
    <property type="component" value="Unassembled WGS sequence"/>
</dbReference>
<evidence type="ECO:0000256" key="1">
    <source>
        <dbReference type="SAM" id="Phobius"/>
    </source>
</evidence>
<comment type="caution">
    <text evidence="3">The sequence shown here is derived from an EMBL/GenBank/DDBJ whole genome shotgun (WGS) entry which is preliminary data.</text>
</comment>
<proteinExistence type="predicted"/>